<organism evidence="2 3">
    <name type="scientific">Streptomyces thermocoprophilus</name>
    <dbReference type="NCBI Taxonomy" id="78356"/>
    <lineage>
        <taxon>Bacteria</taxon>
        <taxon>Bacillati</taxon>
        <taxon>Actinomycetota</taxon>
        <taxon>Actinomycetes</taxon>
        <taxon>Kitasatosporales</taxon>
        <taxon>Streptomycetaceae</taxon>
        <taxon>Streptomyces</taxon>
    </lineage>
</organism>
<evidence type="ECO:0000313" key="2">
    <source>
        <dbReference type="EMBL" id="MFB9739217.1"/>
    </source>
</evidence>
<feature type="region of interest" description="Disordered" evidence="1">
    <location>
        <begin position="42"/>
        <end position="65"/>
    </location>
</feature>
<name>A0ABV5VN09_9ACTN</name>
<accession>A0ABV5VN09</accession>
<gene>
    <name evidence="2" type="ORF">ACFFRO_29580</name>
</gene>
<keyword evidence="3" id="KW-1185">Reference proteome</keyword>
<reference evidence="2 3" key="1">
    <citation type="submission" date="2024-09" db="EMBL/GenBank/DDBJ databases">
        <authorList>
            <person name="Sun Q."/>
            <person name="Mori K."/>
        </authorList>
    </citation>
    <scope>NUCLEOTIDE SEQUENCE [LARGE SCALE GENOMIC DNA]</scope>
    <source>
        <strain evidence="2 3">JCM 10918</strain>
    </source>
</reference>
<dbReference type="Proteomes" id="UP001589703">
    <property type="component" value="Unassembled WGS sequence"/>
</dbReference>
<comment type="caution">
    <text evidence="2">The sequence shown here is derived from an EMBL/GenBank/DDBJ whole genome shotgun (WGS) entry which is preliminary data.</text>
</comment>
<dbReference type="EMBL" id="JBHMAR010000078">
    <property type="protein sequence ID" value="MFB9739217.1"/>
    <property type="molecule type" value="Genomic_DNA"/>
</dbReference>
<proteinExistence type="predicted"/>
<evidence type="ECO:0000256" key="1">
    <source>
        <dbReference type="SAM" id="MobiDB-lite"/>
    </source>
</evidence>
<protein>
    <submittedName>
        <fullName evidence="2">Zinc-binding dehydrogenase</fullName>
    </submittedName>
</protein>
<dbReference type="Pfam" id="PF13602">
    <property type="entry name" value="ADH_zinc_N_2"/>
    <property type="match status" value="1"/>
</dbReference>
<dbReference type="RefSeq" id="WP_374117678.1">
    <property type="nucleotide sequence ID" value="NZ_JBHMAR010000078.1"/>
</dbReference>
<evidence type="ECO:0000313" key="3">
    <source>
        <dbReference type="Proteomes" id="UP001589703"/>
    </source>
</evidence>
<dbReference type="Gene3D" id="3.90.180.10">
    <property type="entry name" value="Medium-chain alcohol dehydrogenases, catalytic domain"/>
    <property type="match status" value="1"/>
</dbReference>
<sequence length="65" mass="6902">MPERADGPDPLRTLAERALAGAAAGRLTPAVHRFPLAEAAETPRALETRRTTGEVVLEPTRTATP</sequence>